<name>A0A5D6W9M8_9FIRM</name>
<dbReference type="Pfam" id="PF22752">
    <property type="entry name" value="DUF488-N3i"/>
    <property type="match status" value="1"/>
</dbReference>
<dbReference type="AlphaFoldDB" id="A0A5D6W9M8"/>
<sequence>MENEILLKRIYEPQEPSDGYRILVDRLWPRGIKKEAAQLDEWAKAITPSTEIRRLYHQGEMPFDGFAEAYQEEMADSEAAAAFVRHCRDLLTAQNVTLVYAAKNEQENHALVLREWLRRNM</sequence>
<evidence type="ECO:0000313" key="1">
    <source>
        <dbReference type="EMBL" id="TYZ24606.1"/>
    </source>
</evidence>
<reference evidence="1 2" key="1">
    <citation type="submission" date="2019-08" db="EMBL/GenBank/DDBJ databases">
        <title>Selenomonas sp. mPRGC5 and Selenomonas sp. mPRGC8 isolated from ruminal fluid of dairy goat (Capra hircus).</title>
        <authorList>
            <person name="Poothong S."/>
            <person name="Nuengjamnong C."/>
            <person name="Tanasupawat S."/>
        </authorList>
    </citation>
    <scope>NUCLEOTIDE SEQUENCE [LARGE SCALE GENOMIC DNA]</scope>
    <source>
        <strain evidence="2">mPRGC5</strain>
    </source>
</reference>
<organism evidence="1 2">
    <name type="scientific">Selenomonas ruminis</name>
    <dbReference type="NCBI Taxonomy" id="2593411"/>
    <lineage>
        <taxon>Bacteria</taxon>
        <taxon>Bacillati</taxon>
        <taxon>Bacillota</taxon>
        <taxon>Negativicutes</taxon>
        <taxon>Selenomonadales</taxon>
        <taxon>Selenomonadaceae</taxon>
        <taxon>Selenomonas</taxon>
    </lineage>
</organism>
<dbReference type="EMBL" id="VTOY01000001">
    <property type="protein sequence ID" value="TYZ24606.1"/>
    <property type="molecule type" value="Genomic_DNA"/>
</dbReference>
<comment type="caution">
    <text evidence="1">The sequence shown here is derived from an EMBL/GenBank/DDBJ whole genome shotgun (WGS) entry which is preliminary data.</text>
</comment>
<protein>
    <submittedName>
        <fullName evidence="1">DUF488 family protein</fullName>
    </submittedName>
</protein>
<proteinExistence type="predicted"/>
<dbReference type="OrthoDB" id="9790745at2"/>
<evidence type="ECO:0000313" key="2">
    <source>
        <dbReference type="Proteomes" id="UP000323646"/>
    </source>
</evidence>
<dbReference type="Proteomes" id="UP000323646">
    <property type="component" value="Unassembled WGS sequence"/>
</dbReference>
<keyword evidence="2" id="KW-1185">Reference proteome</keyword>
<accession>A0A5D6W9M8</accession>
<dbReference type="InterPro" id="IPR052552">
    <property type="entry name" value="YeaO-like"/>
</dbReference>
<dbReference type="PANTHER" id="PTHR36849">
    <property type="entry name" value="CYTOPLASMIC PROTEIN-RELATED"/>
    <property type="match status" value="1"/>
</dbReference>
<dbReference type="PANTHER" id="PTHR36849:SF1">
    <property type="entry name" value="CYTOPLASMIC PROTEIN"/>
    <property type="match status" value="1"/>
</dbReference>
<dbReference type="RefSeq" id="WP_149170239.1">
    <property type="nucleotide sequence ID" value="NZ_VTOY01000001.1"/>
</dbReference>
<gene>
    <name evidence="1" type="ORF">FZ040_00740</name>
</gene>